<feature type="region of interest" description="Disordered" evidence="2">
    <location>
        <begin position="1132"/>
        <end position="1196"/>
    </location>
</feature>
<evidence type="ECO:0000259" key="5">
    <source>
        <dbReference type="Pfam" id="PF17966"/>
    </source>
</evidence>
<feature type="region of interest" description="Disordered" evidence="2">
    <location>
        <begin position="992"/>
        <end position="1012"/>
    </location>
</feature>
<dbReference type="Pfam" id="PF17965">
    <property type="entry name" value="MucBP_2"/>
    <property type="match status" value="1"/>
</dbReference>
<accession>A0A1I1H7K2</accession>
<dbReference type="Pfam" id="PF06458">
    <property type="entry name" value="MucBP"/>
    <property type="match status" value="2"/>
</dbReference>
<dbReference type="OrthoDB" id="2151810at2"/>
<feature type="compositionally biased region" description="Basic and acidic residues" evidence="2">
    <location>
        <begin position="1132"/>
        <end position="1143"/>
    </location>
</feature>
<organism evidence="6 7">
    <name type="scientific">Fructobacillus durionis</name>
    <dbReference type="NCBI Taxonomy" id="283737"/>
    <lineage>
        <taxon>Bacteria</taxon>
        <taxon>Bacillati</taxon>
        <taxon>Bacillota</taxon>
        <taxon>Bacilli</taxon>
        <taxon>Lactobacillales</taxon>
        <taxon>Lactobacillaceae</taxon>
        <taxon>Fructobacillus</taxon>
    </lineage>
</organism>
<feature type="compositionally biased region" description="Polar residues" evidence="2">
    <location>
        <begin position="993"/>
        <end position="1012"/>
    </location>
</feature>
<dbReference type="RefSeq" id="WP_091503164.1">
    <property type="nucleotide sequence ID" value="NZ_FOLI01000007.1"/>
</dbReference>
<proteinExistence type="predicted"/>
<dbReference type="Gene3D" id="3.10.20.320">
    <property type="entry name" value="Putative peptidoglycan bound protein (lpxtg motif)"/>
    <property type="match status" value="2"/>
</dbReference>
<feature type="compositionally biased region" description="Polar residues" evidence="2">
    <location>
        <begin position="1183"/>
        <end position="1196"/>
    </location>
</feature>
<feature type="domain" description="Mub B2-like" evidence="5">
    <location>
        <begin position="1052"/>
        <end position="1151"/>
    </location>
</feature>
<feature type="domain" description="Mub B2-like" evidence="5">
    <location>
        <begin position="751"/>
        <end position="850"/>
    </location>
</feature>
<dbReference type="InterPro" id="IPR041495">
    <property type="entry name" value="Mub_B2"/>
</dbReference>
<dbReference type="Gene3D" id="2.60.40.4300">
    <property type="match status" value="4"/>
</dbReference>
<feature type="compositionally biased region" description="Low complexity" evidence="2">
    <location>
        <begin position="52"/>
        <end position="63"/>
    </location>
</feature>
<evidence type="ECO:0000259" key="3">
    <source>
        <dbReference type="Pfam" id="PF06458"/>
    </source>
</evidence>
<sequence length="1230" mass="133085">MMYNHQQFSKQNERKVLHKVKKNWVVMSVASFALIGGIAFASENNTLGQVSADDATQTTQVDTKQNFSNPSQSLENGSNQSATALTSQVGAASSYEYANLASDGSVQTDKISWQHNDGDQLDTGWMDYAQGNAGKASISFTINGGKTLKAGDTIRIPVKTNLANQPGTQTFGVSNLNPVINDDEANQSISKSVSFDQNTQEIVIPLDGSNFNANQTHRITLNFNTAGGMVFPKSASNGADLSFSETIADQTHNYHWAAKPTAPNFSENNTLGTMQDLISSQSSDGVELRATLFNSDGKPFTQPVLLNNGQDYIQTIDVNASTTSNGQEVPVDITPGTFSPYVAVSQNFGPATEAAGWTDQAANNWGGTSNAGNRIANWFNQDSSNSATPAENSYSIIKVSDSHYKVVINYGKQQTLAYSKAEFETIIKSQYAHVSDAVIQEMESRYSDGKGNVVIPYSIQASIQFKNPNNKDGQVKYSANFSDNKGVSDNKHSFTTPMNDNTTEGETKVLVHYQDEQGNQIAADSKQLGFEKDNNTYSAKSVQLDHYTLDTSKLPEGATSTGDGQYAVNGPFKADWQNGVLNITYVYKADPASAKVRYVLDKDGDTNTNNDWEQLDEKTINGSYGEAYQTQANDYSSKNYYLVEVINGPDGTFDGTSDQTITYVYAQNRNLTVNYLDQDNNNQKIDGDTYTYVNKNGHCNALDSYRTAATIQELENKGYELVTDPYPAAGYTFGSDLNQTFNVVLKHKHVDTTETKTATRTINYVDQDTGQQVANTVTQPVTFTRTVTKDAVTGQEISTGAWTQSGSWSEVDSPSVAGYNAPDKAKVDADNSLNADNATDQTVTVKYSHKTNVTTETKTVTRTIKYEDASDNHEIHAEVTQPVTFTRTKTVDEKTGNVTYGDWTQSGSWSEVDSPSIDGYDAPDRAKVDAANVTADMSDDTEVVKYNQKKDATTETRVVTRTIKYVDKVDQHEIHAEVNQAITFTRPVEKNEATGQVTPTGPWTQSGSWGAVQSPSIDGYAAPDRASVPADSTVTADTKDDTEVVQYAHGTAEKTETKTATRTIKYVDKSDGHEVAKTVTQLVTFKKDVTIDTVTGQVTKDGTWTPDSASWAEVTSPAVDGYDAPDKAKVDAENVTADTKDENVTVTYQKKASTPVTPNTPNTPSSSDTPSASNTPSHADNGAASSNGRATASKNHSLPATAKQLGHSVKGLALLGLGSLAVALGLKKKD</sequence>
<feature type="domain" description="Mub B2-like" evidence="5">
    <location>
        <begin position="853"/>
        <end position="949"/>
    </location>
</feature>
<dbReference type="Gene3D" id="3.10.20.470">
    <property type="match status" value="1"/>
</dbReference>
<evidence type="ECO:0000256" key="2">
    <source>
        <dbReference type="SAM" id="MobiDB-lite"/>
    </source>
</evidence>
<gene>
    <name evidence="6" type="ORF">SAMN05660453_1296</name>
</gene>
<dbReference type="STRING" id="283737.SAMN05660453_1296"/>
<feature type="domain" description="MucBP" evidence="3">
    <location>
        <begin position="508"/>
        <end position="588"/>
    </location>
</feature>
<dbReference type="EMBL" id="FOLI01000007">
    <property type="protein sequence ID" value="SFC19801.1"/>
    <property type="molecule type" value="Genomic_DNA"/>
</dbReference>
<dbReference type="Proteomes" id="UP000199376">
    <property type="component" value="Unassembled WGS sequence"/>
</dbReference>
<protein>
    <submittedName>
        <fullName evidence="6">KxYKxGKxW signal peptide containing protein</fullName>
    </submittedName>
</protein>
<dbReference type="InterPro" id="IPR009459">
    <property type="entry name" value="MucBP_dom"/>
</dbReference>
<evidence type="ECO:0000313" key="7">
    <source>
        <dbReference type="Proteomes" id="UP000199376"/>
    </source>
</evidence>
<feature type="domain" description="Mucin binding" evidence="4">
    <location>
        <begin position="671"/>
        <end position="747"/>
    </location>
</feature>
<evidence type="ECO:0000256" key="1">
    <source>
        <dbReference type="ARBA" id="ARBA00022737"/>
    </source>
</evidence>
<evidence type="ECO:0000313" key="6">
    <source>
        <dbReference type="EMBL" id="SFC19801.1"/>
    </source>
</evidence>
<dbReference type="InterPro" id="IPR041558">
    <property type="entry name" value="MucBP_2"/>
</dbReference>
<feature type="domain" description="Mub B2-like" evidence="5">
    <location>
        <begin position="951"/>
        <end position="1048"/>
    </location>
</feature>
<evidence type="ECO:0000259" key="4">
    <source>
        <dbReference type="Pfam" id="PF17965"/>
    </source>
</evidence>
<feature type="compositionally biased region" description="Polar residues" evidence="2">
    <location>
        <begin position="64"/>
        <end position="82"/>
    </location>
</feature>
<feature type="region of interest" description="Disordered" evidence="2">
    <location>
        <begin position="52"/>
        <end position="82"/>
    </location>
</feature>
<keyword evidence="7" id="KW-1185">Reference proteome</keyword>
<reference evidence="6 7" key="1">
    <citation type="submission" date="2016-10" db="EMBL/GenBank/DDBJ databases">
        <authorList>
            <person name="de Groot N.N."/>
        </authorList>
    </citation>
    <scope>NUCLEOTIDE SEQUENCE [LARGE SCALE GENOMIC DNA]</scope>
    <source>
        <strain evidence="6 7">DSM 19113</strain>
    </source>
</reference>
<feature type="domain" description="MucBP" evidence="3">
    <location>
        <begin position="596"/>
        <end position="665"/>
    </location>
</feature>
<feature type="compositionally biased region" description="Low complexity" evidence="2">
    <location>
        <begin position="1153"/>
        <end position="1177"/>
    </location>
</feature>
<name>A0A1I1H7K2_9LACO</name>
<dbReference type="AlphaFoldDB" id="A0A1I1H7K2"/>
<keyword evidence="1" id="KW-0677">Repeat</keyword>
<dbReference type="Pfam" id="PF17966">
    <property type="entry name" value="Muc_B2"/>
    <property type="match status" value="4"/>
</dbReference>